<comment type="caution">
    <text evidence="6">The sequence shown here is derived from an EMBL/GenBank/DDBJ whole genome shotgun (WGS) entry which is preliminary data.</text>
</comment>
<dbReference type="Gene3D" id="3.30.390.10">
    <property type="entry name" value="Enolase-like, N-terminal domain"/>
    <property type="match status" value="1"/>
</dbReference>
<evidence type="ECO:0000256" key="4">
    <source>
        <dbReference type="SAM" id="MobiDB-lite"/>
    </source>
</evidence>
<evidence type="ECO:0000256" key="3">
    <source>
        <dbReference type="ARBA" id="ARBA00022842"/>
    </source>
</evidence>
<feature type="compositionally biased region" description="Basic residues" evidence="4">
    <location>
        <begin position="160"/>
        <end position="173"/>
    </location>
</feature>
<evidence type="ECO:0000256" key="1">
    <source>
        <dbReference type="ARBA" id="ARBA00001946"/>
    </source>
</evidence>
<reference evidence="6 7" key="1">
    <citation type="journal article" date="2019" name="Int. J. Syst. Evol. Microbiol.">
        <title>The Global Catalogue of Microorganisms (GCM) 10K type strain sequencing project: providing services to taxonomists for standard genome sequencing and annotation.</title>
        <authorList>
            <consortium name="The Broad Institute Genomics Platform"/>
            <consortium name="The Broad Institute Genome Sequencing Center for Infectious Disease"/>
            <person name="Wu L."/>
            <person name="Ma J."/>
        </authorList>
    </citation>
    <scope>NUCLEOTIDE SEQUENCE [LARGE SCALE GENOMIC DNA]</scope>
    <source>
        <strain evidence="6 7">JCM 11444</strain>
    </source>
</reference>
<evidence type="ECO:0000256" key="2">
    <source>
        <dbReference type="ARBA" id="ARBA00022723"/>
    </source>
</evidence>
<evidence type="ECO:0000313" key="6">
    <source>
        <dbReference type="EMBL" id="GAA0916520.1"/>
    </source>
</evidence>
<feature type="region of interest" description="Disordered" evidence="4">
    <location>
        <begin position="138"/>
        <end position="177"/>
    </location>
</feature>
<sequence>MLLSDPHRRTARYLEIATTAGVTGRYGPLDQDVVAPLADGMASGLLGLNPMANGYIWDVLQRTDRHSRHGTRKIAISAVDNALWDLRGRLMGVPVWQLLGGAGRTHIPAYASTHGTFHSDGEVERTAEELLDEGYTAQNGTFPMPGPGAPGWSTSGRIGWRSHSRRRRYRRSRSSVPRPPFRWRPVSICTTATISCPSCRRGC</sequence>
<dbReference type="Gene3D" id="3.20.20.120">
    <property type="entry name" value="Enolase-like C-terminal domain"/>
    <property type="match status" value="1"/>
</dbReference>
<dbReference type="InterPro" id="IPR036849">
    <property type="entry name" value="Enolase-like_C_sf"/>
</dbReference>
<dbReference type="EMBL" id="BAAAID010000002">
    <property type="protein sequence ID" value="GAA0916520.1"/>
    <property type="molecule type" value="Genomic_DNA"/>
</dbReference>
<dbReference type="SUPFAM" id="SSF54826">
    <property type="entry name" value="Enolase N-terminal domain-like"/>
    <property type="match status" value="1"/>
</dbReference>
<dbReference type="PANTHER" id="PTHR13794:SF58">
    <property type="entry name" value="MITOCHONDRIAL ENOLASE SUPERFAMILY MEMBER 1"/>
    <property type="match status" value="1"/>
</dbReference>
<accession>A0ABN1NTY8</accession>
<dbReference type="InterPro" id="IPR013341">
    <property type="entry name" value="Mandelate_racemase_N_dom"/>
</dbReference>
<comment type="cofactor">
    <cofactor evidence="1">
        <name>Mg(2+)</name>
        <dbReference type="ChEBI" id="CHEBI:18420"/>
    </cofactor>
</comment>
<proteinExistence type="predicted"/>
<gene>
    <name evidence="6" type="ORF">GCM10009575_005120</name>
</gene>
<dbReference type="Proteomes" id="UP001500418">
    <property type="component" value="Unassembled WGS sequence"/>
</dbReference>
<dbReference type="InterPro" id="IPR046945">
    <property type="entry name" value="RHMD-like"/>
</dbReference>
<dbReference type="PANTHER" id="PTHR13794">
    <property type="entry name" value="ENOLASE SUPERFAMILY, MANDELATE RACEMASE"/>
    <property type="match status" value="1"/>
</dbReference>
<evidence type="ECO:0000313" key="7">
    <source>
        <dbReference type="Proteomes" id="UP001500418"/>
    </source>
</evidence>
<feature type="domain" description="Mandelate racemase/muconate lactonizing enzyme N-terminal" evidence="5">
    <location>
        <begin position="13"/>
        <end position="100"/>
    </location>
</feature>
<dbReference type="Pfam" id="PF02746">
    <property type="entry name" value="MR_MLE_N"/>
    <property type="match status" value="1"/>
</dbReference>
<dbReference type="PROSITE" id="PS00908">
    <property type="entry name" value="MR_MLE_1"/>
    <property type="match status" value="1"/>
</dbReference>
<keyword evidence="7" id="KW-1185">Reference proteome</keyword>
<evidence type="ECO:0000259" key="5">
    <source>
        <dbReference type="Pfam" id="PF02746"/>
    </source>
</evidence>
<keyword evidence="3" id="KW-0460">Magnesium</keyword>
<keyword evidence="2" id="KW-0479">Metal-binding</keyword>
<organism evidence="6 7">
    <name type="scientific">Streptomyces rhizosphaericus</name>
    <dbReference type="NCBI Taxonomy" id="114699"/>
    <lineage>
        <taxon>Bacteria</taxon>
        <taxon>Bacillati</taxon>
        <taxon>Actinomycetota</taxon>
        <taxon>Actinomycetes</taxon>
        <taxon>Kitasatosporales</taxon>
        <taxon>Streptomycetaceae</taxon>
        <taxon>Streptomyces</taxon>
        <taxon>Streptomyces violaceusniger group</taxon>
    </lineage>
</organism>
<protein>
    <recommendedName>
        <fullName evidence="5">Mandelate racemase/muconate lactonizing enzyme N-terminal domain-containing protein</fullName>
    </recommendedName>
</protein>
<dbReference type="SUPFAM" id="SSF51604">
    <property type="entry name" value="Enolase C-terminal domain-like"/>
    <property type="match status" value="1"/>
</dbReference>
<name>A0ABN1NTY8_9ACTN</name>
<dbReference type="InterPro" id="IPR029017">
    <property type="entry name" value="Enolase-like_N"/>
</dbReference>
<dbReference type="InterPro" id="IPR018110">
    <property type="entry name" value="Mandel_Rmase/mucon_lact_enz_CS"/>
</dbReference>